<keyword evidence="3" id="KW-0238">DNA-binding</keyword>
<keyword evidence="7" id="KW-1185">Reference proteome</keyword>
<dbReference type="GO" id="GO:0004519">
    <property type="term" value="F:endonuclease activity"/>
    <property type="evidence" value="ECO:0007669"/>
    <property type="project" value="UniProtKB-KW"/>
</dbReference>
<evidence type="ECO:0000256" key="4">
    <source>
        <dbReference type="SAM" id="MobiDB-lite"/>
    </source>
</evidence>
<dbReference type="RefSeq" id="WP_207419863.1">
    <property type="nucleotide sequence ID" value="NZ_CP061181.1"/>
</dbReference>
<dbReference type="EMBL" id="JACTNG010000018">
    <property type="protein sequence ID" value="MBO1081682.1"/>
    <property type="molecule type" value="Genomic_DNA"/>
</dbReference>
<comment type="caution">
    <text evidence="6">The sequence shown here is derived from an EMBL/GenBank/DDBJ whole genome shotgun (WGS) entry which is preliminary data.</text>
</comment>
<protein>
    <submittedName>
        <fullName evidence="6">Restriction endonuclease subunit S</fullName>
    </submittedName>
</protein>
<dbReference type="PANTHER" id="PTHR43140">
    <property type="entry name" value="TYPE-1 RESTRICTION ENZYME ECOKI SPECIFICITY PROTEIN"/>
    <property type="match status" value="1"/>
</dbReference>
<accession>A0ABS3KW25</accession>
<dbReference type="CDD" id="cd17253">
    <property type="entry name" value="RMtype1_S_Eco933I-TRD2-CR2_like"/>
    <property type="match status" value="1"/>
</dbReference>
<dbReference type="SUPFAM" id="SSF116734">
    <property type="entry name" value="DNA methylase specificity domain"/>
    <property type="match status" value="2"/>
</dbReference>
<evidence type="ECO:0000256" key="3">
    <source>
        <dbReference type="ARBA" id="ARBA00023125"/>
    </source>
</evidence>
<proteinExistence type="inferred from homology"/>
<evidence type="ECO:0000256" key="2">
    <source>
        <dbReference type="ARBA" id="ARBA00022747"/>
    </source>
</evidence>
<evidence type="ECO:0000313" key="7">
    <source>
        <dbReference type="Proteomes" id="UP001518989"/>
    </source>
</evidence>
<keyword evidence="6" id="KW-0540">Nuclease</keyword>
<sequence length="589" mass="63299">MTMPENAQEGPRGWATVTVGHVGSVRVGKQKSQGAQTGLHPTPYIRAANITPAGLELSDLLYMDFTPAERRTFDLRQGDVVLTEASGSAAQVGRAALWPNDAPACCFQNTVIRFRPHAVAPGYALIVFRHFATSGAFARTARGVGIQHLGVTRLTALPFPLPPLAEQDRIAGEVQARMDGIVEARALLTSALARVREQDREIVAAAARGRLMQENEPGGLSPAEPERPLATITLDGDQHSLFEGSRGEGVREPSEGAWTEPLPVGWRWVSVAEAGELKLGRQRSSGRKAGGSPMAYLRVANVQEDAITFDDLTSMDFTPAEQEAYAVRSGDILLNVGQSPELIGRPALLREDLGHLAFQNHLARFRPRPGIDGEYALLVFRHYLHSGVFRSVATWSTNLATLGLGRLAVLPFPLPPLESQIRIAAEARRRLEASRSQAEAISAALKRMPGLEAELLLAAVTGALVPQDFADEPATELLDRLGPVPGDTTLPVQGRTREPPDDEELTMNPSAIQDDDTVAAGGRLAASLRAAGRPLRLPELLARAGYDGSEIDDVELFYLALREELGNAVRVLGDASENALLESMPDAAG</sequence>
<evidence type="ECO:0000256" key="1">
    <source>
        <dbReference type="ARBA" id="ARBA00010923"/>
    </source>
</evidence>
<evidence type="ECO:0000259" key="5">
    <source>
        <dbReference type="Pfam" id="PF01420"/>
    </source>
</evidence>
<dbReference type="InterPro" id="IPR000055">
    <property type="entry name" value="Restrct_endonuc_typeI_TRD"/>
</dbReference>
<reference evidence="6 7" key="1">
    <citation type="submission" date="2020-09" db="EMBL/GenBank/DDBJ databases">
        <title>Roseomonas.</title>
        <authorList>
            <person name="Zhu W."/>
        </authorList>
    </citation>
    <scope>NUCLEOTIDE SEQUENCE [LARGE SCALE GENOMIC DNA]</scope>
    <source>
        <strain evidence="6 7">573</strain>
    </source>
</reference>
<organism evidence="6 7">
    <name type="scientific">Roseomonas haemaphysalidis</name>
    <dbReference type="NCBI Taxonomy" id="2768162"/>
    <lineage>
        <taxon>Bacteria</taxon>
        <taxon>Pseudomonadati</taxon>
        <taxon>Pseudomonadota</taxon>
        <taxon>Alphaproteobacteria</taxon>
        <taxon>Acetobacterales</taxon>
        <taxon>Roseomonadaceae</taxon>
        <taxon>Roseomonas</taxon>
    </lineage>
</organism>
<dbReference type="Pfam" id="PF01420">
    <property type="entry name" value="Methylase_S"/>
    <property type="match status" value="1"/>
</dbReference>
<keyword evidence="6" id="KW-0255">Endonuclease</keyword>
<dbReference type="Proteomes" id="UP001518989">
    <property type="component" value="Unassembled WGS sequence"/>
</dbReference>
<feature type="region of interest" description="Disordered" evidence="4">
    <location>
        <begin position="478"/>
        <end position="508"/>
    </location>
</feature>
<keyword evidence="2" id="KW-0680">Restriction system</keyword>
<name>A0ABS3KW25_9PROT</name>
<keyword evidence="6" id="KW-0378">Hydrolase</keyword>
<dbReference type="Gene3D" id="3.90.220.20">
    <property type="entry name" value="DNA methylase specificity domains"/>
    <property type="match status" value="2"/>
</dbReference>
<dbReference type="InterPro" id="IPR044946">
    <property type="entry name" value="Restrct_endonuc_typeI_TRD_sf"/>
</dbReference>
<dbReference type="InterPro" id="IPR051212">
    <property type="entry name" value="Type-I_RE_S_subunit"/>
</dbReference>
<feature type="domain" description="Type I restriction modification DNA specificity" evidence="5">
    <location>
        <begin position="11"/>
        <end position="171"/>
    </location>
</feature>
<dbReference type="PANTHER" id="PTHR43140:SF1">
    <property type="entry name" value="TYPE I RESTRICTION ENZYME ECOKI SPECIFICITY SUBUNIT"/>
    <property type="match status" value="1"/>
</dbReference>
<comment type="similarity">
    <text evidence="1">Belongs to the type-I restriction system S methylase family.</text>
</comment>
<evidence type="ECO:0000313" key="6">
    <source>
        <dbReference type="EMBL" id="MBO1081682.1"/>
    </source>
</evidence>
<gene>
    <name evidence="6" type="ORF">IAI61_21850</name>
</gene>